<dbReference type="Pfam" id="PF07526">
    <property type="entry name" value="POX"/>
    <property type="match status" value="1"/>
</dbReference>
<proteinExistence type="predicted"/>
<name>A0A6A6LV20_HEVBR</name>
<keyword evidence="3" id="KW-1185">Reference proteome</keyword>
<organism evidence="2 3">
    <name type="scientific">Hevea brasiliensis</name>
    <name type="common">Para rubber tree</name>
    <name type="synonym">Siphonia brasiliensis</name>
    <dbReference type="NCBI Taxonomy" id="3981"/>
    <lineage>
        <taxon>Eukaryota</taxon>
        <taxon>Viridiplantae</taxon>
        <taxon>Streptophyta</taxon>
        <taxon>Embryophyta</taxon>
        <taxon>Tracheophyta</taxon>
        <taxon>Spermatophyta</taxon>
        <taxon>Magnoliopsida</taxon>
        <taxon>eudicotyledons</taxon>
        <taxon>Gunneridae</taxon>
        <taxon>Pentapetalae</taxon>
        <taxon>rosids</taxon>
        <taxon>fabids</taxon>
        <taxon>Malpighiales</taxon>
        <taxon>Euphorbiaceae</taxon>
        <taxon>Crotonoideae</taxon>
        <taxon>Micrandreae</taxon>
        <taxon>Hevea</taxon>
    </lineage>
</organism>
<sequence>MYPLEILRTCASNDFSNGLNSSFASSVNYGCDEVFGNMNAKEGVNQFPAPVELGGKTPIRTGFQSYSSMGNLEPNSWISTNSVNVSTDNPYSSGHFSNELSLSLATSQPSAINGSHVPDQCSEGWSILTSNIRVQISSSNTGNTCSNCKLFTRESRPVEFFNQWDQGWGKLPFGSSYPMEGRMCLMGPDGSPNVDSRFEVRVDPVQKRALEAKKTQLLTLLQVVDDRYNQCLDEIHTVVSAFHAATELDPRIHARFALQTISFLYKSLRERISNQILAMGAPIDSGGARETKDLLKLPISKSNGLSSN</sequence>
<evidence type="ECO:0000259" key="1">
    <source>
        <dbReference type="SMART" id="SM00574"/>
    </source>
</evidence>
<protein>
    <recommendedName>
        <fullName evidence="1">POX domain-containing protein</fullName>
    </recommendedName>
</protein>
<reference evidence="2 3" key="1">
    <citation type="journal article" date="2020" name="Mol. Plant">
        <title>The Chromosome-Based Rubber Tree Genome Provides New Insights into Spurge Genome Evolution and Rubber Biosynthesis.</title>
        <authorList>
            <person name="Liu J."/>
            <person name="Shi C."/>
            <person name="Shi C.C."/>
            <person name="Li W."/>
            <person name="Zhang Q.J."/>
            <person name="Zhang Y."/>
            <person name="Li K."/>
            <person name="Lu H.F."/>
            <person name="Shi C."/>
            <person name="Zhu S.T."/>
            <person name="Xiao Z.Y."/>
            <person name="Nan H."/>
            <person name="Yue Y."/>
            <person name="Zhu X.G."/>
            <person name="Wu Y."/>
            <person name="Hong X.N."/>
            <person name="Fan G.Y."/>
            <person name="Tong Y."/>
            <person name="Zhang D."/>
            <person name="Mao C.L."/>
            <person name="Liu Y.L."/>
            <person name="Hao S.J."/>
            <person name="Liu W.Q."/>
            <person name="Lv M.Q."/>
            <person name="Zhang H.B."/>
            <person name="Liu Y."/>
            <person name="Hu-Tang G.R."/>
            <person name="Wang J.P."/>
            <person name="Wang J.H."/>
            <person name="Sun Y.H."/>
            <person name="Ni S.B."/>
            <person name="Chen W.B."/>
            <person name="Zhang X.C."/>
            <person name="Jiao Y.N."/>
            <person name="Eichler E.E."/>
            <person name="Li G.H."/>
            <person name="Liu X."/>
            <person name="Gao L.Z."/>
        </authorList>
    </citation>
    <scope>NUCLEOTIDE SEQUENCE [LARGE SCALE GENOMIC DNA]</scope>
    <source>
        <strain evidence="3">cv. GT1</strain>
        <tissue evidence="2">Leaf</tissue>
    </source>
</reference>
<feature type="domain" description="POX" evidence="1">
    <location>
        <begin position="166"/>
        <end position="274"/>
    </location>
</feature>
<dbReference type="Proteomes" id="UP000467840">
    <property type="component" value="Chromosome 16"/>
</dbReference>
<dbReference type="InterPro" id="IPR006563">
    <property type="entry name" value="POX_dom"/>
</dbReference>
<evidence type="ECO:0000313" key="3">
    <source>
        <dbReference type="Proteomes" id="UP000467840"/>
    </source>
</evidence>
<dbReference type="AlphaFoldDB" id="A0A6A6LV20"/>
<dbReference type="EMBL" id="JAAGAX010000009">
    <property type="protein sequence ID" value="KAF2304355.1"/>
    <property type="molecule type" value="Genomic_DNA"/>
</dbReference>
<evidence type="ECO:0000313" key="2">
    <source>
        <dbReference type="EMBL" id="KAF2304355.1"/>
    </source>
</evidence>
<comment type="caution">
    <text evidence="2">The sequence shown here is derived from an EMBL/GenBank/DDBJ whole genome shotgun (WGS) entry which is preliminary data.</text>
</comment>
<accession>A0A6A6LV20</accession>
<gene>
    <name evidence="2" type="ORF">GH714_030408</name>
</gene>
<dbReference type="SMART" id="SM00574">
    <property type="entry name" value="POX"/>
    <property type="match status" value="1"/>
</dbReference>